<organism evidence="2 3">
    <name type="scientific">Pseudoalteromonas piratica</name>
    <dbReference type="NCBI Taxonomy" id="1348114"/>
    <lineage>
        <taxon>Bacteria</taxon>
        <taxon>Pseudomonadati</taxon>
        <taxon>Pseudomonadota</taxon>
        <taxon>Gammaproteobacteria</taxon>
        <taxon>Alteromonadales</taxon>
        <taxon>Pseudoalteromonadaceae</taxon>
        <taxon>Pseudoalteromonas</taxon>
    </lineage>
</organism>
<dbReference type="RefSeq" id="WP_038640729.1">
    <property type="nucleotide sequence ID" value="NZ_CP009888.1"/>
</dbReference>
<reference evidence="2 3" key="1">
    <citation type="submission" date="2014-11" db="EMBL/GenBank/DDBJ databases">
        <title>Complete Genome Sequence of Pseudoalteromonas sp. Strain OCN003 Isolated from Kaneohe Bay, Oahu, Hawaii.</title>
        <authorList>
            <person name="Beurmann S."/>
            <person name="Videau P."/>
            <person name="Ushijima B."/>
            <person name="Smith A.M."/>
            <person name="Aeby G.S."/>
            <person name="Callahan S.M."/>
            <person name="Belcaid M."/>
        </authorList>
    </citation>
    <scope>NUCLEOTIDE SEQUENCE [LARGE SCALE GENOMIC DNA]</scope>
    <source>
        <strain evidence="2 3">OCN003</strain>
    </source>
</reference>
<keyword evidence="3" id="KW-1185">Reference proteome</keyword>
<dbReference type="Proteomes" id="UP000030341">
    <property type="component" value="Chromosome 1"/>
</dbReference>
<dbReference type="AlphaFoldDB" id="A0A0A7EGF9"/>
<proteinExistence type="predicted"/>
<feature type="signal peptide" evidence="1">
    <location>
        <begin position="1"/>
        <end position="19"/>
    </location>
</feature>
<name>A0A0A7EGF9_9GAMM</name>
<keyword evidence="1" id="KW-0732">Signal</keyword>
<dbReference type="EMBL" id="CP009888">
    <property type="protein sequence ID" value="AIY65131.1"/>
    <property type="molecule type" value="Genomic_DNA"/>
</dbReference>
<accession>A0A0A7EGF9</accession>
<dbReference type="HOGENOM" id="CLU_1720819_0_0_6"/>
<protein>
    <recommendedName>
        <fullName evidence="4">Lipoprotein</fullName>
    </recommendedName>
</protein>
<evidence type="ECO:0000313" key="2">
    <source>
        <dbReference type="EMBL" id="AIY65131.1"/>
    </source>
</evidence>
<evidence type="ECO:0000313" key="3">
    <source>
        <dbReference type="Proteomes" id="UP000030341"/>
    </source>
</evidence>
<dbReference type="eggNOG" id="ENOG502ZK80">
    <property type="taxonomic scope" value="Bacteria"/>
</dbReference>
<evidence type="ECO:0000256" key="1">
    <source>
        <dbReference type="SAM" id="SignalP"/>
    </source>
</evidence>
<evidence type="ECO:0008006" key="4">
    <source>
        <dbReference type="Google" id="ProtNLM"/>
    </source>
</evidence>
<feature type="chain" id="PRO_5002027963" description="Lipoprotein" evidence="1">
    <location>
        <begin position="20"/>
        <end position="161"/>
    </location>
</feature>
<gene>
    <name evidence="2" type="ORF">OM33_08155</name>
</gene>
<dbReference type="OrthoDB" id="6240445at2"/>
<dbReference type="KEGG" id="pseo:OM33_08155"/>
<sequence>MKSYLLILLLSCISFVCQASFELPGSGTVTYPSGMKKEFDFGFKWDKKNKQFTIGSQQYPMDQLPDSYSLAITLAGDDQAVFVQEFAKGFISEFEWQIGPHTIKLVKERLDYPVRGDYILWVDQYNYFLKTGNPTIKFVFNKDGINYILPSGITKDKGRKR</sequence>